<feature type="chain" id="PRO_5041256442" evidence="1">
    <location>
        <begin position="23"/>
        <end position="63"/>
    </location>
</feature>
<dbReference type="AlphaFoldDB" id="A0AA50KPL2"/>
<sequence>MKTLMSLALAALFSVAVVPAQAVTPASDTPVVGKTLSMGDGVDNRRCRMLEKEGMKRPGYCRP</sequence>
<dbReference type="RefSeq" id="WP_306763298.1">
    <property type="nucleotide sequence ID" value="NZ_CP118224.1"/>
</dbReference>
<gene>
    <name evidence="2" type="ORF">PU634_06780</name>
</gene>
<dbReference type="Proteomes" id="UP001223802">
    <property type="component" value="Chromosome"/>
</dbReference>
<evidence type="ECO:0000256" key="1">
    <source>
        <dbReference type="SAM" id="SignalP"/>
    </source>
</evidence>
<proteinExistence type="predicted"/>
<organism evidence="2 3">
    <name type="scientific">Oceanimonas pelagia</name>
    <dbReference type="NCBI Taxonomy" id="3028314"/>
    <lineage>
        <taxon>Bacteria</taxon>
        <taxon>Pseudomonadati</taxon>
        <taxon>Pseudomonadota</taxon>
        <taxon>Gammaproteobacteria</taxon>
        <taxon>Aeromonadales</taxon>
        <taxon>Aeromonadaceae</taxon>
        <taxon>Oceanimonas</taxon>
    </lineage>
</organism>
<evidence type="ECO:0000313" key="3">
    <source>
        <dbReference type="Proteomes" id="UP001223802"/>
    </source>
</evidence>
<dbReference type="KEGG" id="ope:PU634_06780"/>
<accession>A0AA50KPL2</accession>
<dbReference type="EMBL" id="CP118224">
    <property type="protein sequence ID" value="WMC12061.1"/>
    <property type="molecule type" value="Genomic_DNA"/>
</dbReference>
<evidence type="ECO:0000313" key="2">
    <source>
        <dbReference type="EMBL" id="WMC12061.1"/>
    </source>
</evidence>
<feature type="signal peptide" evidence="1">
    <location>
        <begin position="1"/>
        <end position="22"/>
    </location>
</feature>
<protein>
    <submittedName>
        <fullName evidence="2">Uncharacterized protein</fullName>
    </submittedName>
</protein>
<keyword evidence="3" id="KW-1185">Reference proteome</keyword>
<keyword evidence="1" id="KW-0732">Signal</keyword>
<name>A0AA50KPL2_9GAMM</name>
<reference evidence="2 3" key="1">
    <citation type="submission" date="2023-02" db="EMBL/GenBank/DDBJ databases">
        <title>Complete genome sequence of a novel bacterium Oceanimonas sp. NTOU-MSR1 isolated from marine coast sediment.</title>
        <authorList>
            <person name="Yang H.-T."/>
            <person name="Chen Y.-L."/>
            <person name="Ho Y.-N."/>
        </authorList>
    </citation>
    <scope>NUCLEOTIDE SEQUENCE [LARGE SCALE GENOMIC DNA]</scope>
    <source>
        <strain evidence="2 3">NTOU-MSR1</strain>
    </source>
</reference>